<dbReference type="Proteomes" id="UP000784294">
    <property type="component" value="Unassembled WGS sequence"/>
</dbReference>
<feature type="domain" description="Ig-like" evidence="1">
    <location>
        <begin position="14"/>
        <end position="136"/>
    </location>
</feature>
<reference evidence="2" key="1">
    <citation type="submission" date="2018-11" db="EMBL/GenBank/DDBJ databases">
        <authorList>
            <consortium name="Pathogen Informatics"/>
        </authorList>
    </citation>
    <scope>NUCLEOTIDE SEQUENCE</scope>
</reference>
<dbReference type="InterPro" id="IPR036179">
    <property type="entry name" value="Ig-like_dom_sf"/>
</dbReference>
<evidence type="ECO:0000313" key="2">
    <source>
        <dbReference type="EMBL" id="VEL11483.1"/>
    </source>
</evidence>
<dbReference type="Gene3D" id="2.60.40.10">
    <property type="entry name" value="Immunoglobulins"/>
    <property type="match status" value="1"/>
</dbReference>
<dbReference type="AlphaFoldDB" id="A0A3S5FCB5"/>
<keyword evidence="3" id="KW-1185">Reference proteome</keyword>
<dbReference type="SUPFAM" id="SSF48726">
    <property type="entry name" value="Immunoglobulin"/>
    <property type="match status" value="1"/>
</dbReference>
<dbReference type="InterPro" id="IPR013783">
    <property type="entry name" value="Ig-like_fold"/>
</dbReference>
<protein>
    <recommendedName>
        <fullName evidence="1">Ig-like domain-containing protein</fullName>
    </recommendedName>
</protein>
<name>A0A3S5FCB5_9PLAT</name>
<proteinExistence type="predicted"/>
<accession>A0A3S5FCB5</accession>
<dbReference type="InterPro" id="IPR007110">
    <property type="entry name" value="Ig-like_dom"/>
</dbReference>
<comment type="caution">
    <text evidence="2">The sequence shown here is derived from an EMBL/GenBank/DDBJ whole genome shotgun (WGS) entry which is preliminary data.</text>
</comment>
<dbReference type="PROSITE" id="PS50835">
    <property type="entry name" value="IG_LIKE"/>
    <property type="match status" value="1"/>
</dbReference>
<gene>
    <name evidence="2" type="ORF">PXEA_LOCUS4923</name>
</gene>
<dbReference type="OrthoDB" id="6241182at2759"/>
<sequence length="167" mass="18132">MLGSSSTLIIPSKPKIPVDYEFHKSFYQALTLFALLIDIRVQTPDVFLAPGESVHAECIASIGPDGTFQKRIEWRRSDGTQLPDGVYSQQMPVVGTGNDSLRLADMVALAIPGERIASARLVIESAELGHSGEYSCFTVPTVQVPMLGQPITEELVSTRVQVSGRLC</sequence>
<dbReference type="EMBL" id="CAAALY010011927">
    <property type="protein sequence ID" value="VEL11483.1"/>
    <property type="molecule type" value="Genomic_DNA"/>
</dbReference>
<organism evidence="2 3">
    <name type="scientific">Protopolystoma xenopodis</name>
    <dbReference type="NCBI Taxonomy" id="117903"/>
    <lineage>
        <taxon>Eukaryota</taxon>
        <taxon>Metazoa</taxon>
        <taxon>Spiralia</taxon>
        <taxon>Lophotrochozoa</taxon>
        <taxon>Platyhelminthes</taxon>
        <taxon>Monogenea</taxon>
        <taxon>Polyopisthocotylea</taxon>
        <taxon>Polystomatidea</taxon>
        <taxon>Polystomatidae</taxon>
        <taxon>Protopolystoma</taxon>
    </lineage>
</organism>
<evidence type="ECO:0000313" key="3">
    <source>
        <dbReference type="Proteomes" id="UP000784294"/>
    </source>
</evidence>
<evidence type="ECO:0000259" key="1">
    <source>
        <dbReference type="PROSITE" id="PS50835"/>
    </source>
</evidence>